<dbReference type="InterPro" id="IPR032183">
    <property type="entry name" value="PKD-like"/>
</dbReference>
<dbReference type="AlphaFoldDB" id="A0A2S5A459"/>
<organism evidence="2 3">
    <name type="scientific">Solitalea longa</name>
    <dbReference type="NCBI Taxonomy" id="2079460"/>
    <lineage>
        <taxon>Bacteria</taxon>
        <taxon>Pseudomonadati</taxon>
        <taxon>Bacteroidota</taxon>
        <taxon>Sphingobacteriia</taxon>
        <taxon>Sphingobacteriales</taxon>
        <taxon>Sphingobacteriaceae</taxon>
        <taxon>Solitalea</taxon>
    </lineage>
</organism>
<dbReference type="OrthoDB" id="1094435at2"/>
<dbReference type="RefSeq" id="WP_103788278.1">
    <property type="nucleotide sequence ID" value="NZ_PQVF01000004.1"/>
</dbReference>
<sequence>MKRKYCFAALMALSLFWAGCAKDEGNYTYKNLSTYFVDTAGMPKSYLAKQNDVVNINLNNVEGASTDLSYEWKLVTQSYAADPNTGTYVNKTLATTKDLSFKVVDVPGEYYLVLYTKDNSNGGITQTIKKALTISGYASPGLMVVHGSNNESDISILVNSKLYSAYTQADKIQSNVFSEINGTKIPGDGAGVTHMVQGWVSVFTNNNSGGYRLNLNDLRIMNTYPNMFVMPMASGDVQFQAYDSWSYNELMINKGDLYFMSQAQVNIFNKYGYKCYGQDYVAAPFIAATDGGKSPFVFYGVIYDAKNRRFLYIDYNHDIKLFKSLPANGAGKFDMSNVGKDMVYAEMGLGTTTPKWYCVMQSPNNPATRQLYVCQFNVADDGNRGVDLIDISAATDLANSKYFAFGSKANIMYHATDTKIYQNNYASDKKSNLLLDISGSYPGSVITSMKIFKYTSSPVHPNDGKLLYVALYNATTNESTLLQINVSEINGSFGTITPYLFSGKISAMSYKAK</sequence>
<name>A0A2S5A459_9SPHI</name>
<keyword evidence="3" id="KW-1185">Reference proteome</keyword>
<gene>
    <name evidence="2" type="ORF">C3K47_06300</name>
</gene>
<evidence type="ECO:0000313" key="2">
    <source>
        <dbReference type="EMBL" id="POY37370.1"/>
    </source>
</evidence>
<reference evidence="2 3" key="1">
    <citation type="submission" date="2018-01" db="EMBL/GenBank/DDBJ databases">
        <authorList>
            <person name="Gaut B.S."/>
            <person name="Morton B.R."/>
            <person name="Clegg M.T."/>
            <person name="Duvall M.R."/>
        </authorList>
    </citation>
    <scope>NUCLEOTIDE SEQUENCE [LARGE SCALE GENOMIC DNA]</scope>
    <source>
        <strain evidence="2 3">HR-AV</strain>
    </source>
</reference>
<evidence type="ECO:0000313" key="3">
    <source>
        <dbReference type="Proteomes" id="UP000236893"/>
    </source>
</evidence>
<accession>A0A2S5A459</accession>
<dbReference type="Proteomes" id="UP000236893">
    <property type="component" value="Unassembled WGS sequence"/>
</dbReference>
<keyword evidence="1" id="KW-0732">Signal</keyword>
<dbReference type="EMBL" id="PQVF01000004">
    <property type="protein sequence ID" value="POY37370.1"/>
    <property type="molecule type" value="Genomic_DNA"/>
</dbReference>
<evidence type="ECO:0000256" key="1">
    <source>
        <dbReference type="SAM" id="SignalP"/>
    </source>
</evidence>
<proteinExistence type="predicted"/>
<comment type="caution">
    <text evidence="2">The sequence shown here is derived from an EMBL/GenBank/DDBJ whole genome shotgun (WGS) entry which is preliminary data.</text>
</comment>
<feature type="signal peptide" evidence="1">
    <location>
        <begin position="1"/>
        <end position="21"/>
    </location>
</feature>
<protein>
    <recommendedName>
        <fullName evidence="4">Bacteroidetes PKD-like domain-containing protein</fullName>
    </recommendedName>
</protein>
<dbReference type="PROSITE" id="PS51257">
    <property type="entry name" value="PROKAR_LIPOPROTEIN"/>
    <property type="match status" value="1"/>
</dbReference>
<feature type="chain" id="PRO_5015484877" description="Bacteroidetes PKD-like domain-containing protein" evidence="1">
    <location>
        <begin position="22"/>
        <end position="513"/>
    </location>
</feature>
<dbReference type="Pfam" id="PF16407">
    <property type="entry name" value="PKD_2"/>
    <property type="match status" value="1"/>
</dbReference>
<evidence type="ECO:0008006" key="4">
    <source>
        <dbReference type="Google" id="ProtNLM"/>
    </source>
</evidence>